<feature type="domain" description="Protein export membrane protein SecD/SecF C-terminal" evidence="11">
    <location>
        <begin position="351"/>
        <end position="523"/>
    </location>
</feature>
<feature type="transmembrane region" description="Helical" evidence="10">
    <location>
        <begin position="464"/>
        <end position="488"/>
    </location>
</feature>
<comment type="caution">
    <text evidence="10">Lacks conserved residue(s) required for the propagation of feature annotation.</text>
</comment>
<dbReference type="InterPro" id="IPR022646">
    <property type="entry name" value="SecD/SecF_CS"/>
</dbReference>
<proteinExistence type="inferred from homology"/>
<dbReference type="FunFam" id="3.30.1360.200:FF:000002">
    <property type="entry name" value="Preprotein translocase subunit SecD"/>
    <property type="match status" value="1"/>
</dbReference>
<dbReference type="Pfam" id="PF02355">
    <property type="entry name" value="SecD_SecF_C"/>
    <property type="match status" value="1"/>
</dbReference>
<keyword evidence="3 10" id="KW-1003">Cell membrane</keyword>
<keyword evidence="7 10" id="KW-1133">Transmembrane helix</keyword>
<dbReference type="NCBIfam" id="TIGR00916">
    <property type="entry name" value="2A0604s01"/>
    <property type="match status" value="1"/>
</dbReference>
<evidence type="ECO:0000256" key="1">
    <source>
        <dbReference type="ARBA" id="ARBA00004651"/>
    </source>
</evidence>
<dbReference type="Pfam" id="PF21760">
    <property type="entry name" value="SecD_1st"/>
    <property type="match status" value="1"/>
</dbReference>
<feature type="domain" description="SecDF P1 head subdomain" evidence="13">
    <location>
        <begin position="238"/>
        <end position="350"/>
    </location>
</feature>
<evidence type="ECO:0000259" key="13">
    <source>
        <dbReference type="Pfam" id="PF22599"/>
    </source>
</evidence>
<keyword evidence="8 10" id="KW-0811">Translocation</keyword>
<dbReference type="Gene3D" id="3.30.1360.200">
    <property type="match status" value="1"/>
</dbReference>
<keyword evidence="5 10" id="KW-0812">Transmembrane</keyword>
<feature type="transmembrane region" description="Helical" evidence="10">
    <location>
        <begin position="369"/>
        <end position="389"/>
    </location>
</feature>
<dbReference type="Gene3D" id="3.30.70.3400">
    <property type="match status" value="2"/>
</dbReference>
<sequence length="533" mass="57704">MLHFPRWKIWLIVASCVASLLFLVPNFVGRDTLASMPGWLPHRQLTLGLDLQGGAHLMLEVDTQAMIKERLEVLRDDVRRVLREDRVGYTGIGIQGTTVQVRIPDQAQIEKAATKLATIPQSLSDTVFSGARIVDVEIARDEGGLFRLSLTKPGLDYRTRRVVEQSMEVVRRRVDQLGTTEPIIARQGGTRLLVQVPGLQDIERLKDLLRQTARLTFHMVEGVGPQALGENRSSDTDVLYTRDNPPVPVLIQKRAMLTGEELVDAQASFSSQSSEPVVSFRFNTSGAQKFAQVTQQAVGRPFAIVLDKDVISYPVIREPILGGSGQISGSFSVQSANDLALLLRAGALPADLTIVEERTVGPGLGADSIAAGKLAAGVGTVLVVLYMIGNYGLLGIFADIAVVINIMMLMAILSVLQATLTLPGIAGIVLTIGMAVDANVLIYERIREEQKLGRSPISSIDAGFSRALGTIIDSNLTTLIAAVVMFLLGSGPIKGFAVTLGIGILTTLFTAITVTRLMVAMWLKRFRPTRIPI</sequence>
<evidence type="ECO:0000256" key="5">
    <source>
        <dbReference type="ARBA" id="ARBA00022692"/>
    </source>
</evidence>
<dbReference type="SUPFAM" id="SSF82866">
    <property type="entry name" value="Multidrug efflux transporter AcrB transmembrane domain"/>
    <property type="match status" value="1"/>
</dbReference>
<comment type="subcellular location">
    <subcellularLocation>
        <location evidence="1 10">Cell membrane</location>
        <topology evidence="1 10">Multi-pass membrane protein</topology>
    </subcellularLocation>
</comment>
<dbReference type="InterPro" id="IPR055344">
    <property type="entry name" value="SecD_SecF_C_bact"/>
</dbReference>
<dbReference type="Gene3D" id="1.20.1640.10">
    <property type="entry name" value="Multidrug efflux transporter AcrB transmembrane domain"/>
    <property type="match status" value="1"/>
</dbReference>
<evidence type="ECO:0000313" key="15">
    <source>
        <dbReference type="Proteomes" id="UP000292781"/>
    </source>
</evidence>
<dbReference type="Proteomes" id="UP000292781">
    <property type="component" value="Unassembled WGS sequence"/>
</dbReference>
<accession>A0A4Q9VGW9</accession>
<evidence type="ECO:0000256" key="9">
    <source>
        <dbReference type="ARBA" id="ARBA00023136"/>
    </source>
</evidence>
<keyword evidence="9 10" id="KW-0472">Membrane</keyword>
<dbReference type="AlphaFoldDB" id="A0A4Q9VGW9"/>
<dbReference type="InterPro" id="IPR001036">
    <property type="entry name" value="Acrflvin-R"/>
</dbReference>
<keyword evidence="15" id="KW-1185">Reference proteome</keyword>
<feature type="transmembrane region" description="Helical" evidence="10">
    <location>
        <begin position="500"/>
        <end position="523"/>
    </location>
</feature>
<dbReference type="PANTHER" id="PTHR30081">
    <property type="entry name" value="PROTEIN-EXPORT MEMBRANE PROTEIN SEC"/>
    <property type="match status" value="1"/>
</dbReference>
<dbReference type="GO" id="GO:0005886">
    <property type="term" value="C:plasma membrane"/>
    <property type="evidence" value="ECO:0007669"/>
    <property type="project" value="UniProtKB-SubCell"/>
</dbReference>
<dbReference type="NCBIfam" id="TIGR01129">
    <property type="entry name" value="secD"/>
    <property type="match status" value="1"/>
</dbReference>
<comment type="similarity">
    <text evidence="10">Belongs to the SecD/SecF family. SecD subfamily.</text>
</comment>
<name>A0A4Q9VGW9_9HYPH</name>
<evidence type="ECO:0000256" key="4">
    <source>
        <dbReference type="ARBA" id="ARBA00022519"/>
    </source>
</evidence>
<dbReference type="HAMAP" id="MF_01463_B">
    <property type="entry name" value="SecD_B"/>
    <property type="match status" value="1"/>
</dbReference>
<evidence type="ECO:0000259" key="11">
    <source>
        <dbReference type="Pfam" id="PF02355"/>
    </source>
</evidence>
<dbReference type="GO" id="GO:0006605">
    <property type="term" value="P:protein targeting"/>
    <property type="evidence" value="ECO:0007669"/>
    <property type="project" value="UniProtKB-UniRule"/>
</dbReference>
<keyword evidence="4" id="KW-0997">Cell inner membrane</keyword>
<evidence type="ECO:0000256" key="2">
    <source>
        <dbReference type="ARBA" id="ARBA00022448"/>
    </source>
</evidence>
<dbReference type="GO" id="GO:0015450">
    <property type="term" value="F:protein-transporting ATPase activity"/>
    <property type="evidence" value="ECO:0007669"/>
    <property type="project" value="InterPro"/>
</dbReference>
<comment type="function">
    <text evidence="10">Part of the Sec protein translocase complex. Interacts with the SecYEG preprotein conducting channel. SecDF uses the proton motive force (PMF) to complete protein translocation after the ATP-dependent function of SecA.</text>
</comment>
<keyword evidence="2 10" id="KW-0813">Transport</keyword>
<protein>
    <recommendedName>
        <fullName evidence="10">Protein translocase subunit SecD</fullName>
    </recommendedName>
</protein>
<feature type="transmembrane region" description="Helical" evidence="10">
    <location>
        <begin position="396"/>
        <end position="416"/>
    </location>
</feature>
<evidence type="ECO:0000256" key="3">
    <source>
        <dbReference type="ARBA" id="ARBA00022475"/>
    </source>
</evidence>
<gene>
    <name evidence="10 14" type="primary">secD</name>
    <name evidence="14" type="ORF">EYW49_18540</name>
</gene>
<feature type="transmembrane region" description="Helical" evidence="10">
    <location>
        <begin position="422"/>
        <end position="443"/>
    </location>
</feature>
<dbReference type="Pfam" id="PF07549">
    <property type="entry name" value="Sec_GG"/>
    <property type="match status" value="1"/>
</dbReference>
<dbReference type="InterPro" id="IPR005791">
    <property type="entry name" value="SecD"/>
</dbReference>
<evidence type="ECO:0000256" key="8">
    <source>
        <dbReference type="ARBA" id="ARBA00023010"/>
    </source>
</evidence>
<evidence type="ECO:0000256" key="10">
    <source>
        <dbReference type="HAMAP-Rule" id="MF_01463"/>
    </source>
</evidence>
<evidence type="ECO:0000256" key="7">
    <source>
        <dbReference type="ARBA" id="ARBA00022989"/>
    </source>
</evidence>
<feature type="domain" description="Protein translocase subunit SecDF P1" evidence="12">
    <location>
        <begin position="163"/>
        <end position="221"/>
    </location>
</feature>
<comment type="subunit">
    <text evidence="10">Forms a complex with SecF. Part of the essential Sec protein translocation apparatus which comprises SecA, SecYEG and auxiliary proteins SecDF-YajC and YidC.</text>
</comment>
<comment type="caution">
    <text evidence="14">The sequence shown here is derived from an EMBL/GenBank/DDBJ whole genome shotgun (WGS) entry which is preliminary data.</text>
</comment>
<dbReference type="InterPro" id="IPR022813">
    <property type="entry name" value="SecD/SecF_arch_bac"/>
</dbReference>
<evidence type="ECO:0000259" key="12">
    <source>
        <dbReference type="Pfam" id="PF21760"/>
    </source>
</evidence>
<dbReference type="EMBL" id="SJFN01000035">
    <property type="protein sequence ID" value="TBW34284.1"/>
    <property type="molecule type" value="Genomic_DNA"/>
</dbReference>
<dbReference type="InterPro" id="IPR048634">
    <property type="entry name" value="SecD_SecF_C"/>
</dbReference>
<dbReference type="OrthoDB" id="9805019at2"/>
<dbReference type="RefSeq" id="WP_131311123.1">
    <property type="nucleotide sequence ID" value="NZ_SJFN01000035.1"/>
</dbReference>
<dbReference type="FunFam" id="1.20.1640.10:FF:000004">
    <property type="entry name" value="Protein translocase subunit SecD"/>
    <property type="match status" value="1"/>
</dbReference>
<organism evidence="14 15">
    <name type="scientific">Siculibacillus lacustris</name>
    <dbReference type="NCBI Taxonomy" id="1549641"/>
    <lineage>
        <taxon>Bacteria</taxon>
        <taxon>Pseudomonadati</taxon>
        <taxon>Pseudomonadota</taxon>
        <taxon>Alphaproteobacteria</taxon>
        <taxon>Hyphomicrobiales</taxon>
        <taxon>Ancalomicrobiaceae</taxon>
        <taxon>Siculibacillus</taxon>
    </lineage>
</organism>
<dbReference type="Pfam" id="PF22599">
    <property type="entry name" value="SecDF_P1_head"/>
    <property type="match status" value="1"/>
</dbReference>
<dbReference type="InterPro" id="IPR048631">
    <property type="entry name" value="SecD_1st"/>
</dbReference>
<dbReference type="GO" id="GO:0043952">
    <property type="term" value="P:protein transport by the Sec complex"/>
    <property type="evidence" value="ECO:0007669"/>
    <property type="project" value="UniProtKB-UniRule"/>
</dbReference>
<evidence type="ECO:0000256" key="6">
    <source>
        <dbReference type="ARBA" id="ARBA00022927"/>
    </source>
</evidence>
<dbReference type="PANTHER" id="PTHR30081:SF1">
    <property type="entry name" value="PROTEIN TRANSLOCASE SUBUNIT SECD"/>
    <property type="match status" value="1"/>
</dbReference>
<reference evidence="14 15" key="1">
    <citation type="submission" date="2019-02" db="EMBL/GenBank/DDBJ databases">
        <title>Siculibacillus lacustris gen. nov., sp. nov., a new rosette-forming bacterium isolated from a freshwater crater lake (Lake St. Ana, Romania).</title>
        <authorList>
            <person name="Felfoldi T."/>
            <person name="Marton Z."/>
            <person name="Szabo A."/>
            <person name="Mentes A."/>
            <person name="Boka K."/>
            <person name="Marialigeti K."/>
            <person name="Mathe I."/>
            <person name="Koncz M."/>
            <person name="Schumann P."/>
            <person name="Toth E."/>
        </authorList>
    </citation>
    <scope>NUCLEOTIDE SEQUENCE [LARGE SCALE GENOMIC DNA]</scope>
    <source>
        <strain evidence="14 15">SA-279</strain>
    </source>
</reference>
<dbReference type="PRINTS" id="PR00702">
    <property type="entry name" value="ACRIFLAVINRP"/>
</dbReference>
<dbReference type="GO" id="GO:0065002">
    <property type="term" value="P:intracellular protein transmembrane transport"/>
    <property type="evidence" value="ECO:0007669"/>
    <property type="project" value="UniProtKB-UniRule"/>
</dbReference>
<keyword evidence="6 10" id="KW-0653">Protein transport</keyword>
<dbReference type="InterPro" id="IPR054384">
    <property type="entry name" value="SecDF_P1_head"/>
</dbReference>
<evidence type="ECO:0000313" key="14">
    <source>
        <dbReference type="EMBL" id="TBW34284.1"/>
    </source>
</evidence>